<name>A0A109JI52_9HYPH</name>
<protein>
    <submittedName>
        <fullName evidence="2">Uncharacterized protein</fullName>
    </submittedName>
</protein>
<organism evidence="2 3">
    <name type="scientific">Rhizobium altiplani</name>
    <dbReference type="NCBI Taxonomy" id="1864509"/>
    <lineage>
        <taxon>Bacteria</taxon>
        <taxon>Pseudomonadati</taxon>
        <taxon>Pseudomonadota</taxon>
        <taxon>Alphaproteobacteria</taxon>
        <taxon>Hyphomicrobiales</taxon>
        <taxon>Rhizobiaceae</taxon>
        <taxon>Rhizobium/Agrobacterium group</taxon>
        <taxon>Rhizobium</taxon>
    </lineage>
</organism>
<sequence>MSAIAFPMPETASPRSATSRSPVASVSKSTHGAKLPWWMLEIGLVLFPEQFHKKSPAEAGLFQTLPSDSD</sequence>
<keyword evidence="3" id="KW-1185">Reference proteome</keyword>
<dbReference type="Proteomes" id="UP000068164">
    <property type="component" value="Unassembled WGS sequence"/>
</dbReference>
<evidence type="ECO:0000256" key="1">
    <source>
        <dbReference type="SAM" id="MobiDB-lite"/>
    </source>
</evidence>
<evidence type="ECO:0000313" key="3">
    <source>
        <dbReference type="Proteomes" id="UP000068164"/>
    </source>
</evidence>
<comment type="caution">
    <text evidence="2">The sequence shown here is derived from an EMBL/GenBank/DDBJ whole genome shotgun (WGS) entry which is preliminary data.</text>
</comment>
<dbReference type="AlphaFoldDB" id="A0A109JI52"/>
<feature type="compositionally biased region" description="Polar residues" evidence="1">
    <location>
        <begin position="13"/>
        <end position="25"/>
    </location>
</feature>
<proteinExistence type="predicted"/>
<dbReference type="EMBL" id="LNCD01000091">
    <property type="protein sequence ID" value="KWV49406.1"/>
    <property type="molecule type" value="Genomic_DNA"/>
</dbReference>
<feature type="region of interest" description="Disordered" evidence="1">
    <location>
        <begin position="1"/>
        <end position="25"/>
    </location>
</feature>
<accession>A0A109JI52</accession>
<reference evidence="2 3" key="1">
    <citation type="submission" date="2015-11" db="EMBL/GenBank/DDBJ databases">
        <title>Draft Genome Sequence of the Strain BR 10423 (Rhizobium sp.) isolated from nodules of Mimosa pudica.</title>
        <authorList>
            <person name="Barauna A.C."/>
            <person name="Zilli J.E."/>
            <person name="Simoes-Araujo J.L."/>
            <person name="Reis V.M."/>
            <person name="James E.K."/>
            <person name="Reis F.B.Jr."/>
            <person name="Rouws L.F."/>
            <person name="Passos S.R."/>
            <person name="Gois S.R."/>
        </authorList>
    </citation>
    <scope>NUCLEOTIDE SEQUENCE [LARGE SCALE GENOMIC DNA]</scope>
    <source>
        <strain evidence="2 3">BR10423</strain>
    </source>
</reference>
<evidence type="ECO:0000313" key="2">
    <source>
        <dbReference type="EMBL" id="KWV49406.1"/>
    </source>
</evidence>
<gene>
    <name evidence="2" type="ORF">AS026_10790</name>
</gene>
<dbReference type="RefSeq" id="WP_131815336.1">
    <property type="nucleotide sequence ID" value="NZ_LNCD01000091.1"/>
</dbReference>